<accession>A0A2T0T373</accession>
<evidence type="ECO:0000313" key="5">
    <source>
        <dbReference type="EMBL" id="PRY40091.1"/>
    </source>
</evidence>
<dbReference type="InterPro" id="IPR018357">
    <property type="entry name" value="Hexapep_transf_CS"/>
</dbReference>
<dbReference type="InterPro" id="IPR051159">
    <property type="entry name" value="Hexapeptide_acetyltransf"/>
</dbReference>
<dbReference type="Gene3D" id="2.160.10.10">
    <property type="entry name" value="Hexapeptide repeat proteins"/>
    <property type="match status" value="1"/>
</dbReference>
<dbReference type="InterPro" id="IPR001451">
    <property type="entry name" value="Hexapep"/>
</dbReference>
<dbReference type="RefSeq" id="WP_106137716.1">
    <property type="nucleotide sequence ID" value="NZ_PVTE01000007.1"/>
</dbReference>
<organism evidence="5 6">
    <name type="scientific">Spirosoma oryzae</name>
    <dbReference type="NCBI Taxonomy" id="1469603"/>
    <lineage>
        <taxon>Bacteria</taxon>
        <taxon>Pseudomonadati</taxon>
        <taxon>Bacteroidota</taxon>
        <taxon>Cytophagia</taxon>
        <taxon>Cytophagales</taxon>
        <taxon>Cytophagaceae</taxon>
        <taxon>Spirosoma</taxon>
    </lineage>
</organism>
<evidence type="ECO:0000313" key="6">
    <source>
        <dbReference type="Proteomes" id="UP000238375"/>
    </source>
</evidence>
<reference evidence="5 6" key="1">
    <citation type="submission" date="2018-03" db="EMBL/GenBank/DDBJ databases">
        <title>Genomic Encyclopedia of Archaeal and Bacterial Type Strains, Phase II (KMG-II): from individual species to whole genera.</title>
        <authorList>
            <person name="Goeker M."/>
        </authorList>
    </citation>
    <scope>NUCLEOTIDE SEQUENCE [LARGE SCALE GENOMIC DNA]</scope>
    <source>
        <strain evidence="5 6">DSM 28354</strain>
    </source>
</reference>
<dbReference type="InterPro" id="IPR011004">
    <property type="entry name" value="Trimer_LpxA-like_sf"/>
</dbReference>
<name>A0A2T0T373_9BACT</name>
<keyword evidence="4" id="KW-0012">Acyltransferase</keyword>
<dbReference type="EMBL" id="PVTE01000007">
    <property type="protein sequence ID" value="PRY40091.1"/>
    <property type="molecule type" value="Genomic_DNA"/>
</dbReference>
<evidence type="ECO:0000256" key="3">
    <source>
        <dbReference type="ARBA" id="ARBA00022737"/>
    </source>
</evidence>
<dbReference type="CDD" id="cd04647">
    <property type="entry name" value="LbH_MAT_like"/>
    <property type="match status" value="1"/>
</dbReference>
<dbReference type="OrthoDB" id="9814490at2"/>
<protein>
    <submittedName>
        <fullName evidence="5">Acetyltransferase-like isoleucine patch superfamily enzyme</fullName>
    </submittedName>
</protein>
<keyword evidence="6" id="KW-1185">Reference proteome</keyword>
<evidence type="ECO:0000256" key="1">
    <source>
        <dbReference type="ARBA" id="ARBA00007274"/>
    </source>
</evidence>
<dbReference type="AlphaFoldDB" id="A0A2T0T373"/>
<dbReference type="PROSITE" id="PS00101">
    <property type="entry name" value="HEXAPEP_TRANSFERASES"/>
    <property type="match status" value="1"/>
</dbReference>
<gene>
    <name evidence="5" type="ORF">CLV58_107185</name>
</gene>
<proteinExistence type="inferred from homology"/>
<dbReference type="SUPFAM" id="SSF51161">
    <property type="entry name" value="Trimeric LpxA-like enzymes"/>
    <property type="match status" value="1"/>
</dbReference>
<dbReference type="GO" id="GO:0008374">
    <property type="term" value="F:O-acyltransferase activity"/>
    <property type="evidence" value="ECO:0007669"/>
    <property type="project" value="TreeGrafter"/>
</dbReference>
<evidence type="ECO:0000256" key="4">
    <source>
        <dbReference type="ARBA" id="ARBA00023315"/>
    </source>
</evidence>
<comment type="caution">
    <text evidence="5">The sequence shown here is derived from an EMBL/GenBank/DDBJ whole genome shotgun (WGS) entry which is preliminary data.</text>
</comment>
<comment type="similarity">
    <text evidence="1">Belongs to the transferase hexapeptide repeat family.</text>
</comment>
<sequence length="210" mass="23058">MNLKQYLDDRPALKRFIHWLLIRPEQARPRLWVSWLVNPLVHKRGASSRIRSSVRMDVVPFNDFQLGAGSTIEDFSVVNNGVGDVHIGQHCHLGIGTVVIGPVTLGNNIIIAQHVVMSGLNHGYEDIDTPIRYQPTITKPIVLEDDCWIGANVTITAGVTVGKHAVVAGGSVVTRNVAPFTVVGGNPARVLRYYDADTRRWLAGPLTTAR</sequence>
<evidence type="ECO:0000256" key="2">
    <source>
        <dbReference type="ARBA" id="ARBA00022679"/>
    </source>
</evidence>
<dbReference type="Proteomes" id="UP000238375">
    <property type="component" value="Unassembled WGS sequence"/>
</dbReference>
<dbReference type="Pfam" id="PF14602">
    <property type="entry name" value="Hexapep_2"/>
    <property type="match status" value="2"/>
</dbReference>
<dbReference type="PANTHER" id="PTHR23416">
    <property type="entry name" value="SIALIC ACID SYNTHASE-RELATED"/>
    <property type="match status" value="1"/>
</dbReference>
<keyword evidence="3" id="KW-0677">Repeat</keyword>
<keyword evidence="2 5" id="KW-0808">Transferase</keyword>
<dbReference type="PANTHER" id="PTHR23416:SF23">
    <property type="entry name" value="ACETYLTRANSFERASE C18B11.09C-RELATED"/>
    <property type="match status" value="1"/>
</dbReference>
<dbReference type="GO" id="GO:0005829">
    <property type="term" value="C:cytosol"/>
    <property type="evidence" value="ECO:0007669"/>
    <property type="project" value="TreeGrafter"/>
</dbReference>